<dbReference type="EMBL" id="LWCA01000103">
    <property type="protein sequence ID" value="OAF70871.1"/>
    <property type="molecule type" value="Genomic_DNA"/>
</dbReference>
<organism evidence="7 8">
    <name type="scientific">Intoshia linei</name>
    <dbReference type="NCBI Taxonomy" id="1819745"/>
    <lineage>
        <taxon>Eukaryota</taxon>
        <taxon>Metazoa</taxon>
        <taxon>Spiralia</taxon>
        <taxon>Lophotrochozoa</taxon>
        <taxon>Mesozoa</taxon>
        <taxon>Orthonectida</taxon>
        <taxon>Rhopaluridae</taxon>
        <taxon>Intoshia</taxon>
    </lineage>
</organism>
<dbReference type="PANTHER" id="PTHR11449">
    <property type="entry name" value="RIBOSOMAL PROTEIN L30"/>
    <property type="match status" value="1"/>
</dbReference>
<evidence type="ECO:0000256" key="5">
    <source>
        <dbReference type="ARBA" id="ARBA00035336"/>
    </source>
</evidence>
<evidence type="ECO:0000256" key="4">
    <source>
        <dbReference type="ARBA" id="ARBA00035231"/>
    </source>
</evidence>
<sequence>MTSKKKSAQSTNSKLSLAAKTGKCLYGYKEALRSMRARHSKLVIIPTSISPTRTSLIEYYAMLTGVAVHHYEGNATQLGIACGKKYNTGTVSIVDAGDSDIIKWMEDSSV</sequence>
<dbReference type="InterPro" id="IPR004038">
    <property type="entry name" value="Ribosomal_eL8/eL30/eS12/Gad45"/>
</dbReference>
<dbReference type="FunFam" id="3.30.1330.30:FF:000001">
    <property type="entry name" value="60S ribosomal protein L30"/>
    <property type="match status" value="1"/>
</dbReference>
<dbReference type="SUPFAM" id="SSF55315">
    <property type="entry name" value="L30e-like"/>
    <property type="match status" value="1"/>
</dbReference>
<dbReference type="InterPro" id="IPR029064">
    <property type="entry name" value="Ribosomal_eL30-like_sf"/>
</dbReference>
<keyword evidence="3" id="KW-0687">Ribonucleoprotein</keyword>
<dbReference type="InterPro" id="IPR039109">
    <property type="entry name" value="Ribosomal_eL30-like"/>
</dbReference>
<dbReference type="GO" id="GO:0005840">
    <property type="term" value="C:ribosome"/>
    <property type="evidence" value="ECO:0007669"/>
    <property type="project" value="UniProtKB-KW"/>
</dbReference>
<proteinExistence type="inferred from homology"/>
<dbReference type="AlphaFoldDB" id="A0A177BBG9"/>
<reference evidence="7 8" key="1">
    <citation type="submission" date="2016-04" db="EMBL/GenBank/DDBJ databases">
        <title>The genome of Intoshia linei affirms orthonectids as highly simplified spiralians.</title>
        <authorList>
            <person name="Mikhailov K.V."/>
            <person name="Slusarev G.S."/>
            <person name="Nikitin M.A."/>
            <person name="Logacheva M.D."/>
            <person name="Penin A."/>
            <person name="Aleoshin V."/>
            <person name="Panchin Y.V."/>
        </authorList>
    </citation>
    <scope>NUCLEOTIDE SEQUENCE [LARGE SCALE GENOMIC DNA]</scope>
    <source>
        <strain evidence="7">Intl2013</strain>
        <tissue evidence="7">Whole animal</tissue>
    </source>
</reference>
<dbReference type="Gene3D" id="3.30.1330.30">
    <property type="match status" value="1"/>
</dbReference>
<evidence type="ECO:0000256" key="3">
    <source>
        <dbReference type="ARBA" id="ARBA00023274"/>
    </source>
</evidence>
<keyword evidence="8" id="KW-1185">Reference proteome</keyword>
<evidence type="ECO:0000256" key="1">
    <source>
        <dbReference type="ARBA" id="ARBA00007326"/>
    </source>
</evidence>
<dbReference type="OrthoDB" id="1928736at2759"/>
<evidence type="ECO:0000259" key="6">
    <source>
        <dbReference type="Pfam" id="PF01248"/>
    </source>
</evidence>
<evidence type="ECO:0000313" key="7">
    <source>
        <dbReference type="EMBL" id="OAF70871.1"/>
    </source>
</evidence>
<evidence type="ECO:0000313" key="8">
    <source>
        <dbReference type="Proteomes" id="UP000078046"/>
    </source>
</evidence>
<dbReference type="Pfam" id="PF01248">
    <property type="entry name" value="Ribosomal_L7Ae"/>
    <property type="match status" value="1"/>
</dbReference>
<dbReference type="GO" id="GO:0003723">
    <property type="term" value="F:RNA binding"/>
    <property type="evidence" value="ECO:0007669"/>
    <property type="project" value="InterPro"/>
</dbReference>
<evidence type="ECO:0000256" key="2">
    <source>
        <dbReference type="ARBA" id="ARBA00022980"/>
    </source>
</evidence>
<dbReference type="GO" id="GO:1990904">
    <property type="term" value="C:ribonucleoprotein complex"/>
    <property type="evidence" value="ECO:0007669"/>
    <property type="project" value="UniProtKB-KW"/>
</dbReference>
<name>A0A177BBG9_9BILA</name>
<comment type="caution">
    <text evidence="7">The sequence shown here is derived from an EMBL/GenBank/DDBJ whole genome shotgun (WGS) entry which is preliminary data.</text>
</comment>
<feature type="domain" description="Ribosomal protein eL8/eL30/eS12/Gadd45" evidence="6">
    <location>
        <begin position="11"/>
        <end position="102"/>
    </location>
</feature>
<accession>A0A177BBG9</accession>
<gene>
    <name evidence="7" type="ORF">A3Q56_01378</name>
</gene>
<comment type="similarity">
    <text evidence="1">Belongs to the eukaryotic ribosomal protein eL30 family.</text>
</comment>
<protein>
    <recommendedName>
        <fullName evidence="4">Large ribosomal subunit protein eL30</fullName>
    </recommendedName>
    <alternativeName>
        <fullName evidence="5">60S ribosomal protein L30</fullName>
    </alternativeName>
</protein>
<keyword evidence="2 7" id="KW-0689">Ribosomal protein</keyword>
<dbReference type="Proteomes" id="UP000078046">
    <property type="component" value="Unassembled WGS sequence"/>
</dbReference>